<organism evidence="4 5">
    <name type="scientific">Globodera rostochiensis</name>
    <name type="common">Golden nematode worm</name>
    <name type="synonym">Heterodera rostochiensis</name>
    <dbReference type="NCBI Taxonomy" id="31243"/>
    <lineage>
        <taxon>Eukaryota</taxon>
        <taxon>Metazoa</taxon>
        <taxon>Ecdysozoa</taxon>
        <taxon>Nematoda</taxon>
        <taxon>Chromadorea</taxon>
        <taxon>Rhabditida</taxon>
        <taxon>Tylenchina</taxon>
        <taxon>Tylenchomorpha</taxon>
        <taxon>Tylenchoidea</taxon>
        <taxon>Heteroderidae</taxon>
        <taxon>Heteroderinae</taxon>
        <taxon>Globodera</taxon>
    </lineage>
</organism>
<evidence type="ECO:0000256" key="3">
    <source>
        <dbReference type="ARBA" id="ARBA00030733"/>
    </source>
</evidence>
<evidence type="ECO:0000256" key="1">
    <source>
        <dbReference type="ARBA" id="ARBA00024204"/>
    </source>
</evidence>
<dbReference type="GO" id="GO:0005758">
    <property type="term" value="C:mitochondrial intermembrane space"/>
    <property type="evidence" value="ECO:0007669"/>
    <property type="project" value="InterPro"/>
</dbReference>
<dbReference type="InterPro" id="IPR019171">
    <property type="entry name" value="MIX23"/>
</dbReference>
<name>A0A914IBC0_GLORO</name>
<evidence type="ECO:0000256" key="2">
    <source>
        <dbReference type="ARBA" id="ARBA00024228"/>
    </source>
</evidence>
<reference evidence="5" key="1">
    <citation type="submission" date="2022-11" db="UniProtKB">
        <authorList>
            <consortium name="WormBaseParasite"/>
        </authorList>
    </citation>
    <scope>IDENTIFICATION</scope>
</reference>
<dbReference type="PANTHER" id="PTHR31905">
    <property type="entry name" value="COILED-COIL DOMAIN-CONTAINING PROTEIN 58"/>
    <property type="match status" value="1"/>
</dbReference>
<dbReference type="WBParaSite" id="Gr19_v10_g8632.t1">
    <property type="protein sequence ID" value="Gr19_v10_g8632.t1"/>
    <property type="gene ID" value="Gr19_v10_g8632"/>
</dbReference>
<proteinExistence type="inferred from homology"/>
<dbReference type="AlphaFoldDB" id="A0A914IBC0"/>
<comment type="similarity">
    <text evidence="1">Belongs to the MIX23 family.</text>
</comment>
<keyword evidence="4" id="KW-1185">Reference proteome</keyword>
<dbReference type="Proteomes" id="UP000887572">
    <property type="component" value="Unplaced"/>
</dbReference>
<sequence length="137" mass="15926">MGTITSDSDAFLCRDMGEFKRVIDKLRADEDKIILRLNCELPTKSFSKKLDKQRICEDIQKSLAEMRKMREHLLHRCLQENSATFDQCKDNLPNKMSALKTVKTNLRLIREEVAVEEIVRSQADTAIQARCRKELLI</sequence>
<accession>A0A914IBC0</accession>
<dbReference type="PANTHER" id="PTHR31905:SF2">
    <property type="entry name" value="PROTEIN MIX23"/>
    <property type="match status" value="1"/>
</dbReference>
<protein>
    <recommendedName>
        <fullName evidence="2">Protein MIX23</fullName>
    </recommendedName>
    <alternativeName>
        <fullName evidence="3">Coiled-coil domain-containing protein 58</fullName>
    </alternativeName>
</protein>
<evidence type="ECO:0000313" key="4">
    <source>
        <dbReference type="Proteomes" id="UP000887572"/>
    </source>
</evidence>
<evidence type="ECO:0000313" key="5">
    <source>
        <dbReference type="WBParaSite" id="Gr19_v10_g8632.t1"/>
    </source>
</evidence>